<dbReference type="InterPro" id="IPR023213">
    <property type="entry name" value="CAT-like_dom_sf"/>
</dbReference>
<evidence type="ECO:0000256" key="2">
    <source>
        <dbReference type="ARBA" id="ARBA00022450"/>
    </source>
</evidence>
<dbReference type="PROSITE" id="PS50075">
    <property type="entry name" value="CARRIER"/>
    <property type="match status" value="4"/>
</dbReference>
<dbReference type="NCBIfam" id="NF003417">
    <property type="entry name" value="PRK04813.1"/>
    <property type="match status" value="7"/>
</dbReference>
<evidence type="ECO:0000256" key="3">
    <source>
        <dbReference type="ARBA" id="ARBA00022553"/>
    </source>
</evidence>
<dbReference type="FunFam" id="3.40.50.980:FF:000001">
    <property type="entry name" value="Non-ribosomal peptide synthetase"/>
    <property type="match status" value="2"/>
</dbReference>
<dbReference type="InterPro" id="IPR000873">
    <property type="entry name" value="AMP-dep_synth/lig_dom"/>
</dbReference>
<dbReference type="InterPro" id="IPR001242">
    <property type="entry name" value="Condensation_dom"/>
</dbReference>
<dbReference type="Gene3D" id="3.40.50.12780">
    <property type="entry name" value="N-terminal domain of ligase-like"/>
    <property type="match status" value="3"/>
</dbReference>
<dbReference type="CDD" id="cd17643">
    <property type="entry name" value="A_NRPS_Cytc1-like"/>
    <property type="match status" value="1"/>
</dbReference>
<dbReference type="SUPFAM" id="SSF52777">
    <property type="entry name" value="CoA-dependent acyltransferases"/>
    <property type="match status" value="10"/>
</dbReference>
<dbReference type="GO" id="GO:0003824">
    <property type="term" value="F:catalytic activity"/>
    <property type="evidence" value="ECO:0007669"/>
    <property type="project" value="InterPro"/>
</dbReference>
<dbReference type="Gene3D" id="2.30.38.10">
    <property type="entry name" value="Luciferase, Domain 3"/>
    <property type="match status" value="2"/>
</dbReference>
<dbReference type="Pfam" id="PF00501">
    <property type="entry name" value="AMP-binding"/>
    <property type="match status" value="5"/>
</dbReference>
<evidence type="ECO:0000256" key="1">
    <source>
        <dbReference type="ARBA" id="ARBA00001957"/>
    </source>
</evidence>
<dbReference type="Gene3D" id="1.10.1200.10">
    <property type="entry name" value="ACP-like"/>
    <property type="match status" value="4"/>
</dbReference>
<dbReference type="OrthoDB" id="4501954at2"/>
<dbReference type="EMBL" id="AEUD01000025">
    <property type="protein sequence ID" value="EGD53374.1"/>
    <property type="molecule type" value="Genomic_DNA"/>
</dbReference>
<keyword evidence="4" id="KW-0677">Repeat</keyword>
<keyword evidence="5" id="KW-0045">Antibiotic biosynthesis</keyword>
<feature type="domain" description="Carrier" evidence="6">
    <location>
        <begin position="1688"/>
        <end position="1763"/>
    </location>
</feature>
<dbReference type="Pfam" id="PF13193">
    <property type="entry name" value="AMP-binding_C"/>
    <property type="match status" value="2"/>
</dbReference>
<dbReference type="PROSITE" id="PS00455">
    <property type="entry name" value="AMP_BINDING"/>
    <property type="match status" value="3"/>
</dbReference>
<gene>
    <name evidence="7" type="ORF">SCNU_19170</name>
</gene>
<protein>
    <submittedName>
        <fullName evidence="7">Amino acid adenylation domain-containing protein</fullName>
    </submittedName>
</protein>
<dbReference type="InterPro" id="IPR045851">
    <property type="entry name" value="AMP-bd_C_sf"/>
</dbReference>
<comment type="cofactor">
    <cofactor evidence="1">
        <name>pantetheine 4'-phosphate</name>
        <dbReference type="ChEBI" id="CHEBI:47942"/>
    </cofactor>
</comment>
<dbReference type="Gene3D" id="3.40.50.980">
    <property type="match status" value="4"/>
</dbReference>
<dbReference type="NCBIfam" id="TIGR01720">
    <property type="entry name" value="NRPS-para261"/>
    <property type="match status" value="1"/>
</dbReference>
<evidence type="ECO:0000256" key="4">
    <source>
        <dbReference type="ARBA" id="ARBA00022737"/>
    </source>
</evidence>
<sequence length="5041" mass="529502">MTEPIVSSSAFARLWGVSPSTIDLISFVASEQPEAVAFEASGTAVAFGALNTQAQATASVFAAQGMDTDLAVNAAISGTLAGAGMAPAETAVAMVSAIEEIRRTALGIVGADSLSTVPAIVGAVARRAGDRVAVQDRDGRSLTYRELDESSDRIAAALVHAGAGPEVLVGVGLPRTADLVVALLGVLKSGAAYIPLDTSHPLDRLGAVVDDGRPLLILTAPDMTDTWSVLDAPVTTVDELLADGGEAAAAAPALDPGNPAYVMYTSGSTGKPKGVVITHHDVVAFLSAMAKEYDYSSDDVWSMFQSYAFDVSVSEIWTSLAFGGRLVIADFFTTRSPKDFAALLDEEQVTVVNLTPSAFYQLAGAVRDASGPRFAPSVRSMILAGEALDFEQVRRWYADRLAVDGSAGPQLNNMYGPTEATVFFTRRELSPEFVAQTSASDIGAALPGGRAYVLDARLNPVPEGVPGDLYLAGEQLARGYAGRFDLNASRFVADPFSTAGGRMYQSGDVAIVRGGGLEYLGRSDDQVKLRGFRIELGEVEAGLSAAEGVVAAAAAVKERDGFPAQLVGYVTTVGGEPVDGTALRRFVATKVPEYMVPDLVMVLEQLPLNVNGKLHRAALPEPVVAETVEFVEPASDVERELVDIFTEVLGLERISVVESIFDVGGNSLLAARIVGRVGEQFGVDLTIRDLFDAPTARELAAVTAVKEPGLPAIEAATGRGDRAPLSLAQQRMWFINRFDPAGGAYNIPMVLRIAGDLDHAVLRAALLDVIGRHEVLRTRYAVTDAGESVQVVMPPASAATLLDWADVSVETELADAVLLGFDLADELPLRVRVWSPADGPTTLLLVAHHIAFDGESFIPLVSDLMTAYAARADGQAPAFEPLPVQIADYAIWQRSAFGDLADPDSLIGKQLAYWEQQLDGMPGLLEIPTSRPRPSAPTHRGGVVEFEVDEDVSTRVAELAKLHGASPFMVAHAALSVLLGRLAATDDVAVGTPIAGRGQSVLDPMIGMFVNTLVLRTRIDAGMTFSELIDSVRATDLAALANADVPFESVVERVDPVRSEAFAPLAQVWLSFDQTAIPGVAGEGVDDIEVSGLRVSAAQPETVAARVDLTVGITDHGDGWRGHLLYATDLYDEAGAAAFAERFVTVLAELTAAPQRLLGSVHLLTDAERSRIAQLSQGAAAARADGTVDALLASVAAERPDGIALLGDGVAMTYAEFGARVNDLATHLIAAGIAPDAAVAVCLPRSPEQLIAVHAVLAAGGQYVPVDPATPGARIDEMVKIANVRLALVGFADESELPDGLVTMTVDAAGPVPVDPGPITDADRVAPLLPEHAAYTLFTSGSTGVPKGVTVSHRAIGTMLDWLGGVLGEPSDERVLVKTQFTFDASVWELLWPVCSGATAVLVGPEGHRDPDELRRVVRATEATTVQFVPSMLSVFLEGAERSDVASLRRVLTGGESLSPALLKRTIDGIPGVVVSNQYGLTEAAVDTTIREYAEPASAVTIGGPVPGSGVHVLDARLHPVPAGVRGELYVTGPQLARGYAAAAGLSAERFVASPFAEGERMYRTGDVVRWTAAGEVEYLGRSDFQVKLNGQRIELEDIETVLAGAPQAAQVAAAVHSGPAGDHLVAYVTGARERDLAAIKDFADEHLPAYMRPSVWMVLDALPVGDSGKVDRAALPDPDFGGGETVAAVGEQEEAVAAVFADLLGVDEVSVTESFFDLGGNSLAAMRVAARVSEALGAAVSVRDVFDAPSVRELVEAASGRGAALPPIVAVEPRPARIPLSFAQQRMWFINQFDPASSAYNIPLPLKLTGDVDLDVLRRSIADVVARHEVLRTTFPSADGAPVQVIGSADSAYDALDWAVVDSEADLLAAAAEGFDVSVALPMRVRVHRTAPGELLVLLVLHHIAADGQSMRPLVADLLAAYTARAAGAEPSAAPLPVQVADVALWQHEVLGEVSDADSVVADQVRYWRAALDGIPDVLNLPGDRPRPAVATQAGEQIRFALPATVGAAVRRVAAESGATDFIVLHAALAVFLSRMSATDDIAIGTPVAGRGADHLDALIGMFVNTLVLRTEIAQSESFADLLSRVRTIDLAAYDNADVPFEAVVDALSPARSEAFAPLTQVLLSFHENAVDLGAVSAGDLTVEAVDIAETAARVDLTLTVEAAADGDWSASLVYATDLFDRSTAESMMTRFTALLGELTANPAASVGDAPFATAAEAAELIPVGGLPGAEPVVLPELFERAARSRPEHPAVVTAESSITYAELDAASNRLARHLIAAGVGAETHVALAIPRSIELMTAIWAVAKAGGAYVPIDPDYPADRVAHMIADSGAAVGLTVSGVDNLSPDRITWTRMDDGDVVAAIAAQSSAPIDDALRGAPVRVDATAYVIYTSGSTGRPKGVSVTHRGLANFGAEESRRADADQTARVLGFASPSFDASVLEYLMAFTTGGTLAYRPAAAIGGDDLQTFMRDQRITHTFLTPTVLASIDPAALPDLLAVYAGGEAVPAALKDQWSAIRRIQNLYGPTETTIGVTIGAPMRPGEPVTLGGPIDGVGLLVLDSRLHPVPEGVLGELYIAGVGLSRGYLDRPALTAERFVADPFGVAGERLYRTGDVVRWTRDADDRLTLAYGGRSDDQVKLRGLRIELGEIESVLAAHPAIASAVVLGLTADGGLAASGESVISGLTAYYVPLDGDVDQSELRDHLAAELPLYMVPSGFTRLDALPLTPVGKLDKRGLPAPQATLADVIVEPTTAAEETLAAIVSGLLGLPAVSVTESFFALGGDSIMSIQLASAARAAGIELSPREIFEQRTIRAMAAAAGARVGVEPLAEPEGGPRGTMPLPPIVSWMIEHSDTPADFADMSQSMVLRAPADLTLDDLAPLLDAVVASHPMLSASLTEDDGAWTLTSGEAFDPSAAVSALDAAGRVGSPEFDSSIRTAFEQASAALDPAIGRLVHAVLVSDPDGAARIVLVIHHLGVDAVSWRPIIEDLVQVWAGRRAGRSVALRGETTSARAWSSALAERIADHSGELGYWLDRLPAKPTELGARVDRDRDRVRTVASHTLTVPSAVTESLLTAVPEAFGSGVNDALLAALGRAVRSWQHARGIGDSAPVSVAVEGHGRYEEVLESGDAPRRADLSRTVGWFTTLAPVSIRVTDDLVHTVKAVKEELRGRPSNGIGFAALRYGADTELSARPLPVISFNYLGNVAGDDAEADLLPDASAPRLPATATGAMVAPAILNITVGTALGADGREFAVDIGFPAGLLDADDVADLAERWTGELAAIADLVRREGGQGLSPSDVPGAPATQADLDMIGKRFPGAAVWPLSTLQRGLHFQAELAEAGRAEGAVDVYIAQAVVTLGGEVDENRLQDAARGLLARHRVLRSGYLRAPSGTALAVVPESVDLPWTAVDVPAGGDSEAFVAETAAQQRALPFDMTHAPLIRFVLVRDAVGRTDLIVTSHHILLDGWSSPLMLADMLALYATGRTYTESVSDADTDFEDFLTYLAGLDQDAALAAWRPLLADCGGPTLVAPGHEATTDQLPRELAVRLDTELTSRIDDFARTSGVTLSTVLQFAWGVLLSRITGRRKVAFGETVSGRPADLAGVESMVGLFINTLPVVVDVEPAAPAADVLAALQAAKVSVLDHQHVGLPELIGLAGGGQLFDTLTVHESYPVDSDSLENRDLGGMTVDGVTGYDATHYPLTMVTAEHGGAVELKLKYLPNAFGDNEIEVFADALRSILGAVADDPSTPIATIPLGDDSGYAASVIPPQIDTRNAGRNLVELFAETVDAHGANAAVSDGMQTLTYAELDERSTAIAAGLTHAGVVPGDLVAVATGRSVDLSAAILGVLKTGAGYLPLDTTNPADRLRFIVEDAAPSVAIVDEETADLDLWLSLPPHVAVHAIGDLADQGRGVCLAAPTVPADGRAYVIYTSGSTGRPKGVEVTHRDVVTLMDTASSDFDFRSDDVWTMFHSYAFDFSVWELWGPLLSGARLLVIGRDVARVPAEFLQLCADEGVTVLSQTPSAFYQFAQARRDATDTPLGLRYVVFGGEELNFEYVRRWFDDFPSPLVEPVRSEAEDRVETPATPTPGFPQLVNMYGITETTVHVTFRALDPESVRADDASFIGRPLASLGLHLLDERLRPVPDGIVGEISVTGGQLAQSYLNRPGLSAERFVANPFGPDGSRMYRTGDLARRVGDDIAYLGRGDAQVQLRGYRIEFGEIEAGMLTADGVTAAAAAVVEMAGRGEQLVGYVVLGDDTALDAQTIRTAAGKSVPAYMVPDLVVAIEELPLTANGKLDRAALPAPDAGDVHEEYVAPADDREAAVAGVFAEVLGLDRVGVATGFFDLGGNSLSATRLAARVSDVLGTSVSVRDVFGAPTVRDLVAATADNAAALPPVTAVVPRPDVIPLSFAQTRMWFINQLEPDAPTYNIPVLLRIRGDLDLDAMRGALADVVARHETLRTTYPSVDGDPRQLIHGVDEIDAMLDWQVVESRERIEAALVAGFDVATQLPLRARLLQHADESILALVVHHIATDGESMRPLVADVIGAYLPRVEGRAADLPPLRVQMADYALWQHRVLGTVDDRESVVGRQLHYWRTRLAGLPDLLELPADRPRPHVASGSGGVVHAAIPAPLAARVTALAADTGTTPFMVLHAALAALLSRLSATEDIAIATPVAGRGQAELDSLVGMFVNTLVLRTEVHGAMTFADLLTQARTADLDAFANADVPFESVVDALNPIRSQAFAPLAQVLLTFAQSADDQSDEVVLPGLTVSPITLSELPAQRDLTVTVSDRGTGGWDAELLYARDLFDAATIESFARRLVSLLDAVVGDPSTAIGDVRLLDDAELASKHVVEWGAEHELPAVASIPEAVAAQIAATPDAFALLFGDREVSYAEFGARVNTLARELISAGVGPDVAGALCIPRSVEMMVAIHAVLAAGGQYVPIDTATPSDRARYMIETAGAEVLLVTDPADVTDVVIAAAEGGARAIRVDATGAVDPSARPLNPAELLGPIRPDTAAYTLFTSGSTGRPKGVTLSHEAVLNRL</sequence>
<dbReference type="Pfam" id="PF00550">
    <property type="entry name" value="PP-binding"/>
    <property type="match status" value="4"/>
</dbReference>
<dbReference type="GO" id="GO:0005829">
    <property type="term" value="C:cytosol"/>
    <property type="evidence" value="ECO:0007669"/>
    <property type="project" value="TreeGrafter"/>
</dbReference>
<keyword evidence="3" id="KW-0597">Phosphoprotein</keyword>
<dbReference type="InterPro" id="IPR020845">
    <property type="entry name" value="AMP-binding_CS"/>
</dbReference>
<proteinExistence type="predicted"/>
<dbReference type="InterPro" id="IPR036736">
    <property type="entry name" value="ACP-like_sf"/>
</dbReference>
<dbReference type="Gene3D" id="3.30.559.10">
    <property type="entry name" value="Chloramphenicol acetyltransferase-like domain"/>
    <property type="match status" value="5"/>
</dbReference>
<dbReference type="GO" id="GO:0008610">
    <property type="term" value="P:lipid biosynthetic process"/>
    <property type="evidence" value="ECO:0007669"/>
    <property type="project" value="UniProtKB-ARBA"/>
</dbReference>
<dbReference type="Pfam" id="PF00668">
    <property type="entry name" value="Condensation"/>
    <property type="match status" value="5"/>
</dbReference>
<evidence type="ECO:0000259" key="6">
    <source>
        <dbReference type="PROSITE" id="PS50075"/>
    </source>
</evidence>
<feature type="domain" description="Carrier" evidence="6">
    <location>
        <begin position="2748"/>
        <end position="2822"/>
    </location>
</feature>
<accession>F1YPH9</accession>
<dbReference type="GO" id="GO:0044550">
    <property type="term" value="P:secondary metabolite biosynthetic process"/>
    <property type="evidence" value="ECO:0007669"/>
    <property type="project" value="TreeGrafter"/>
</dbReference>
<dbReference type="CDD" id="cd05930">
    <property type="entry name" value="A_NRPS"/>
    <property type="match status" value="1"/>
</dbReference>
<dbReference type="InterPro" id="IPR042099">
    <property type="entry name" value="ANL_N_sf"/>
</dbReference>
<dbReference type="InterPro" id="IPR009081">
    <property type="entry name" value="PP-bd_ACP"/>
</dbReference>
<reference evidence="7 8" key="1">
    <citation type="journal article" date="2011" name="J. Bacteriol.">
        <title>Draft Genome Sequence of Gordonia neofelifaecis NRRL B-59395, a Cholesterol-Degrading Actinomycete.</title>
        <authorList>
            <person name="Ge F."/>
            <person name="Li W."/>
            <person name="Chen G."/>
            <person name="Liu Y."/>
            <person name="Zhang G."/>
            <person name="Yong B."/>
            <person name="Wang Q."/>
            <person name="Wang N."/>
            <person name="Huang Z."/>
            <person name="Li W."/>
            <person name="Wang J."/>
            <person name="Wu C."/>
            <person name="Xie Q."/>
            <person name="Liu G."/>
        </authorList>
    </citation>
    <scope>NUCLEOTIDE SEQUENCE [LARGE SCALE GENOMIC DNA]</scope>
    <source>
        <strain evidence="7 8">NRRL B-59395</strain>
    </source>
</reference>
<keyword evidence="8" id="KW-1185">Reference proteome</keyword>
<feature type="domain" description="Carrier" evidence="6">
    <location>
        <begin position="4312"/>
        <end position="4387"/>
    </location>
</feature>
<evidence type="ECO:0000313" key="8">
    <source>
        <dbReference type="Proteomes" id="UP000035065"/>
    </source>
</evidence>
<dbReference type="RefSeq" id="WP_009681021.1">
    <property type="nucleotide sequence ID" value="NZ_AEUD01000025.1"/>
</dbReference>
<feature type="non-terminal residue" evidence="7">
    <location>
        <position position="5041"/>
    </location>
</feature>
<dbReference type="InterPro" id="IPR025110">
    <property type="entry name" value="AMP-bd_C"/>
</dbReference>
<dbReference type="PANTHER" id="PTHR45527">
    <property type="entry name" value="NONRIBOSOMAL PEPTIDE SYNTHETASE"/>
    <property type="match status" value="1"/>
</dbReference>
<dbReference type="InterPro" id="IPR020806">
    <property type="entry name" value="PKS_PP-bd"/>
</dbReference>
<dbReference type="Gene3D" id="3.30.300.30">
    <property type="match status" value="4"/>
</dbReference>
<evidence type="ECO:0000256" key="5">
    <source>
        <dbReference type="ARBA" id="ARBA00023194"/>
    </source>
</evidence>
<dbReference type="STRING" id="644548.SCNU_19170"/>
<dbReference type="SUPFAM" id="SSF56801">
    <property type="entry name" value="Acetyl-CoA synthetase-like"/>
    <property type="match status" value="5"/>
</dbReference>
<name>F1YPH9_9ACTN</name>
<dbReference type="InterPro" id="IPR010071">
    <property type="entry name" value="AA_adenyl_dom"/>
</dbReference>
<dbReference type="GO" id="GO:0031177">
    <property type="term" value="F:phosphopantetheine binding"/>
    <property type="evidence" value="ECO:0007669"/>
    <property type="project" value="InterPro"/>
</dbReference>
<comment type="caution">
    <text evidence="7">The sequence shown here is derived from an EMBL/GenBank/DDBJ whole genome shotgun (WGS) entry which is preliminary data.</text>
</comment>
<feature type="domain" description="Carrier" evidence="6">
    <location>
        <begin position="632"/>
        <end position="707"/>
    </location>
</feature>
<dbReference type="NCBIfam" id="TIGR01733">
    <property type="entry name" value="AA-adenyl-dom"/>
    <property type="match status" value="4"/>
</dbReference>
<dbReference type="GO" id="GO:0043041">
    <property type="term" value="P:amino acid activation for nonribosomal peptide biosynthetic process"/>
    <property type="evidence" value="ECO:0007669"/>
    <property type="project" value="TreeGrafter"/>
</dbReference>
<dbReference type="SMART" id="SM00823">
    <property type="entry name" value="PKS_PP"/>
    <property type="match status" value="4"/>
</dbReference>
<keyword evidence="2" id="KW-0596">Phosphopantetheine</keyword>
<dbReference type="PANTHER" id="PTHR45527:SF1">
    <property type="entry name" value="FATTY ACID SYNTHASE"/>
    <property type="match status" value="1"/>
</dbReference>
<organism evidence="7 8">
    <name type="scientific">Gordonia neofelifaecis NRRL B-59395</name>
    <dbReference type="NCBI Taxonomy" id="644548"/>
    <lineage>
        <taxon>Bacteria</taxon>
        <taxon>Bacillati</taxon>
        <taxon>Actinomycetota</taxon>
        <taxon>Actinomycetes</taxon>
        <taxon>Mycobacteriales</taxon>
        <taxon>Gordoniaceae</taxon>
        <taxon>Gordonia</taxon>
    </lineage>
</organism>
<dbReference type="SUPFAM" id="SSF47336">
    <property type="entry name" value="ACP-like"/>
    <property type="match status" value="4"/>
</dbReference>
<dbReference type="UniPathway" id="UPA00011"/>
<dbReference type="Proteomes" id="UP000035065">
    <property type="component" value="Unassembled WGS sequence"/>
</dbReference>
<dbReference type="eggNOG" id="COG1020">
    <property type="taxonomic scope" value="Bacteria"/>
</dbReference>
<evidence type="ECO:0000313" key="7">
    <source>
        <dbReference type="EMBL" id="EGD53374.1"/>
    </source>
</evidence>
<dbReference type="InterPro" id="IPR010060">
    <property type="entry name" value="NRPS_synth"/>
</dbReference>
<dbReference type="PROSITE" id="PS00012">
    <property type="entry name" value="PHOSPHOPANTETHEINE"/>
    <property type="match status" value="4"/>
</dbReference>
<dbReference type="Gene3D" id="3.30.559.30">
    <property type="entry name" value="Nonribosomal peptide synthetase, condensation domain"/>
    <property type="match status" value="5"/>
</dbReference>
<dbReference type="GO" id="GO:0017000">
    <property type="term" value="P:antibiotic biosynthetic process"/>
    <property type="evidence" value="ECO:0007669"/>
    <property type="project" value="UniProtKB-KW"/>
</dbReference>
<dbReference type="InterPro" id="IPR006162">
    <property type="entry name" value="Ppantetheine_attach_site"/>
</dbReference>
<dbReference type="CDD" id="cd19540">
    <property type="entry name" value="LCL_NRPS-like"/>
    <property type="match status" value="3"/>
</dbReference>